<evidence type="ECO:0000313" key="2">
    <source>
        <dbReference type="EMBL" id="KGF55856.1"/>
    </source>
</evidence>
<dbReference type="AlphaFoldDB" id="A0A096BA12"/>
<feature type="transmembrane region" description="Helical" evidence="1">
    <location>
        <begin position="64"/>
        <end position="82"/>
    </location>
</feature>
<keyword evidence="1" id="KW-1133">Transmembrane helix</keyword>
<dbReference type="EMBL" id="ADLO01000054">
    <property type="protein sequence ID" value="KGF55856.1"/>
    <property type="molecule type" value="Genomic_DNA"/>
</dbReference>
<dbReference type="Proteomes" id="UP000029585">
    <property type="component" value="Unassembled WGS sequence"/>
</dbReference>
<proteinExistence type="predicted"/>
<comment type="caution">
    <text evidence="2">The sequence shown here is derived from an EMBL/GenBank/DDBJ whole genome shotgun (WGS) entry which is preliminary data.</text>
</comment>
<keyword evidence="1" id="KW-0812">Transmembrane</keyword>
<evidence type="ECO:0000313" key="3">
    <source>
        <dbReference type="Proteomes" id="UP000029585"/>
    </source>
</evidence>
<accession>A0A096BA12</accession>
<feature type="transmembrane region" description="Helical" evidence="1">
    <location>
        <begin position="227"/>
        <end position="247"/>
    </location>
</feature>
<keyword evidence="1" id="KW-0472">Membrane</keyword>
<dbReference type="RefSeq" id="WP_044940411.1">
    <property type="nucleotide sequence ID" value="NZ_KN174162.1"/>
</dbReference>
<protein>
    <recommendedName>
        <fullName evidence="4">Protein TraX</fullName>
    </recommendedName>
</protein>
<gene>
    <name evidence="2" type="ORF">HMPREF9460_01690</name>
</gene>
<feature type="transmembrane region" description="Helical" evidence="1">
    <location>
        <begin position="195"/>
        <end position="215"/>
    </location>
</feature>
<dbReference type="HOGENOM" id="CLU_074054_0_0_9"/>
<feature type="transmembrane region" description="Helical" evidence="1">
    <location>
        <begin position="160"/>
        <end position="183"/>
    </location>
</feature>
<dbReference type="Pfam" id="PF05857">
    <property type="entry name" value="TraX"/>
    <property type="match status" value="1"/>
</dbReference>
<feature type="transmembrane region" description="Helical" evidence="1">
    <location>
        <begin position="123"/>
        <end position="148"/>
    </location>
</feature>
<evidence type="ECO:0000256" key="1">
    <source>
        <dbReference type="SAM" id="Phobius"/>
    </source>
</evidence>
<evidence type="ECO:0008006" key="4">
    <source>
        <dbReference type="Google" id="ProtNLM"/>
    </source>
</evidence>
<feature type="transmembrane region" description="Helical" evidence="1">
    <location>
        <begin position="94"/>
        <end position="111"/>
    </location>
</feature>
<reference evidence="2 3" key="1">
    <citation type="submission" date="2011-08" db="EMBL/GenBank/DDBJ databases">
        <title>The Genome Sequence of Clostridium orbiscindens 1_3_50AFAA.</title>
        <authorList>
            <consortium name="The Broad Institute Genome Sequencing Platform"/>
            <person name="Earl A."/>
            <person name="Ward D."/>
            <person name="Feldgarden M."/>
            <person name="Gevers D."/>
            <person name="Daigneault M."/>
            <person name="Strauss J."/>
            <person name="Allen-Vercoe E."/>
            <person name="Young S.K."/>
            <person name="Zeng Q."/>
            <person name="Gargeya S."/>
            <person name="Fitzgerald M."/>
            <person name="Haas B."/>
            <person name="Abouelleil A."/>
            <person name="Alvarado L."/>
            <person name="Arachchi H.M."/>
            <person name="Berlin A."/>
            <person name="Brown A."/>
            <person name="Chapman S.B."/>
            <person name="Chen Z."/>
            <person name="Dunbar C."/>
            <person name="Freedman E."/>
            <person name="Gearin G."/>
            <person name="Gellesch M."/>
            <person name="Goldberg J."/>
            <person name="Griggs A."/>
            <person name="Gujja S."/>
            <person name="Heiman D."/>
            <person name="Howarth C."/>
            <person name="Larson L."/>
            <person name="Lui A."/>
            <person name="MacDonald P.J.P."/>
            <person name="Montmayeur A."/>
            <person name="Murphy C."/>
            <person name="Neiman D."/>
            <person name="Pearson M."/>
            <person name="Priest M."/>
            <person name="Roberts A."/>
            <person name="Saif S."/>
            <person name="Shea T."/>
            <person name="Shenoy N."/>
            <person name="Sisk P."/>
            <person name="Stolte C."/>
            <person name="Sykes S."/>
            <person name="Wortman J."/>
            <person name="Nusbaum C."/>
            <person name="Birren B."/>
        </authorList>
    </citation>
    <scope>NUCLEOTIDE SEQUENCE [LARGE SCALE GENOMIC DNA]</scope>
    <source>
        <strain evidence="2 3">1_3_50AFAA</strain>
    </source>
</reference>
<dbReference type="eggNOG" id="ENOG5031QMC">
    <property type="taxonomic scope" value="Bacteria"/>
</dbReference>
<name>A0A096BA12_FLAPL</name>
<sequence>MRLSALSLKLIAIAAMVVDHVAFTFVPYGTPLWTVMDAVGKLTGPIMFYMAVEGFHHTRSIRRYLARLAVFAGVSYFPFLYFCAMGQPEQMDPLRLNVIYTIFLGVLAVWVRRRPWPAPLRAVLLLLLACLSIPGDWGIWGFSIIVVLDFYYGDFRNQAFGYTLVVLFAVNTVSLLTGPAYDLLYLGGLSSPADYLLGVENLGMFLPLLLLRYYDGTRGTDRPWGKWLFYLFYPAHLLLLGLLAHILL</sequence>
<dbReference type="PATRIC" id="fig|742738.3.peg.1738"/>
<keyword evidence="3" id="KW-1185">Reference proteome</keyword>
<organism evidence="2 3">
    <name type="scientific">Flavonifractor plautii 1_3_50AFAA</name>
    <dbReference type="NCBI Taxonomy" id="742738"/>
    <lineage>
        <taxon>Bacteria</taxon>
        <taxon>Bacillati</taxon>
        <taxon>Bacillota</taxon>
        <taxon>Clostridia</taxon>
        <taxon>Eubacteriales</taxon>
        <taxon>Oscillospiraceae</taxon>
        <taxon>Flavonifractor</taxon>
    </lineage>
</organism>
<dbReference type="InterPro" id="IPR008875">
    <property type="entry name" value="TraX"/>
</dbReference>